<reference evidence="2 3" key="1">
    <citation type="submission" date="2016-06" db="EMBL/GenBank/DDBJ databases">
        <title>Four novel species of enterococci isolated from chicken manure.</title>
        <authorList>
            <person name="Van Tyne D."/>
        </authorList>
    </citation>
    <scope>NUCLEOTIDE SEQUENCE [LARGE SCALE GENOMIC DNA]</scope>
    <source>
        <strain evidence="2 3">CU12B</strain>
    </source>
</reference>
<dbReference type="Gene3D" id="2.30.40.10">
    <property type="entry name" value="Urease, subunit C, domain 1"/>
    <property type="match status" value="1"/>
</dbReference>
<dbReference type="RefSeq" id="WP_161901407.1">
    <property type="nucleotide sequence ID" value="NZ_MAEL01000023.1"/>
</dbReference>
<dbReference type="Gene3D" id="3.20.20.140">
    <property type="entry name" value="Metal-dependent hydrolases"/>
    <property type="match status" value="1"/>
</dbReference>
<organism evidence="2 3">
    <name type="scientific">Candidatus Enterococcus willemsii</name>
    <dbReference type="NCBI Taxonomy" id="1857215"/>
    <lineage>
        <taxon>Bacteria</taxon>
        <taxon>Bacillati</taxon>
        <taxon>Bacillota</taxon>
        <taxon>Bacilli</taxon>
        <taxon>Lactobacillales</taxon>
        <taxon>Enterococcaceae</taxon>
        <taxon>Enterococcus</taxon>
    </lineage>
</organism>
<evidence type="ECO:0000259" key="1">
    <source>
        <dbReference type="Pfam" id="PF07969"/>
    </source>
</evidence>
<dbReference type="SUPFAM" id="SSF51556">
    <property type="entry name" value="Metallo-dependent hydrolases"/>
    <property type="match status" value="1"/>
</dbReference>
<accession>A0ABQ6Z263</accession>
<dbReference type="PANTHER" id="PTHR22642">
    <property type="entry name" value="IMIDAZOLONEPROPIONASE"/>
    <property type="match status" value="1"/>
</dbReference>
<keyword evidence="3" id="KW-1185">Reference proteome</keyword>
<proteinExistence type="predicted"/>
<dbReference type="InterPro" id="IPR013108">
    <property type="entry name" value="Amidohydro_3"/>
</dbReference>
<dbReference type="InterPro" id="IPR033932">
    <property type="entry name" value="YtcJ-like"/>
</dbReference>
<dbReference type="InterPro" id="IPR032466">
    <property type="entry name" value="Metal_Hydrolase"/>
</dbReference>
<dbReference type="Pfam" id="PF07969">
    <property type="entry name" value="Amidohydro_3"/>
    <property type="match status" value="1"/>
</dbReference>
<protein>
    <submittedName>
        <fullName evidence="2">Amidohydrolase</fullName>
    </submittedName>
</protein>
<dbReference type="CDD" id="cd01300">
    <property type="entry name" value="YtcJ_like"/>
    <property type="match status" value="1"/>
</dbReference>
<dbReference type="PANTHER" id="PTHR22642:SF2">
    <property type="entry name" value="PROTEIN LONG AFTER FAR-RED 3"/>
    <property type="match status" value="1"/>
</dbReference>
<comment type="caution">
    <text evidence="2">The sequence shown here is derived from an EMBL/GenBank/DDBJ whole genome shotgun (WGS) entry which is preliminary data.</text>
</comment>
<dbReference type="InterPro" id="IPR011059">
    <property type="entry name" value="Metal-dep_hydrolase_composite"/>
</dbReference>
<sequence length="528" mass="58810">MSMILRSNYIFDTQTKKTFAGYLKIDAGKIIDVGPLDALPQNEVVMDYSDQMIIPGFIDSHVHFYLSALIHAGVLTPLTGNTEQDFANAVPQLPIRHGWKLGIGWFGSDFGQQVYPTKEILDAVCVDVPVMLISGDAHSIWLNSKAMAELKITINSIPQGISGEAIVTNGELTGCFLEAVAINYLADVLAMLPNSAESYLAYMKHLNQMGVTTIGDVALTGESWDDLVYPEYFQQVEEQATIRAVFYPAMREELTKLTETYSNYQSPKVQMGGVKQFFDGVTSTHTAFLKEVYETPYFEGDIGSPLIPIEKMRQLILLANQQDWPIRIHTIGDQAIHQALIYYQESLTRYPLSAGKYNTLEHLEVMDASDLSLVKQEQLVISVQPSHLLVGYDTLDEEVGSKRASEMFPFQSFLQNDATLAFGTDSPVVIDVTPLDSIYYAVARREKSGIPYERLMPKERISIEEALIAHTAGAAKALSRQDIGSLQVGNWADICILSQNILDCTEEELLATKIVGTIFDGEWVYREE</sequence>
<name>A0ABQ6Z263_9ENTE</name>
<feature type="domain" description="Amidohydrolase 3" evidence="1">
    <location>
        <begin position="45"/>
        <end position="525"/>
    </location>
</feature>
<dbReference type="Gene3D" id="3.10.310.70">
    <property type="match status" value="1"/>
</dbReference>
<evidence type="ECO:0000313" key="3">
    <source>
        <dbReference type="Proteomes" id="UP000782705"/>
    </source>
</evidence>
<dbReference type="SUPFAM" id="SSF51338">
    <property type="entry name" value="Composite domain of metallo-dependent hydrolases"/>
    <property type="match status" value="1"/>
</dbReference>
<evidence type="ECO:0000313" key="2">
    <source>
        <dbReference type="EMBL" id="KAF1305101.1"/>
    </source>
</evidence>
<gene>
    <name evidence="2" type="ORF">BAU17_04810</name>
</gene>
<dbReference type="EMBL" id="MAEL01000023">
    <property type="protein sequence ID" value="KAF1305101.1"/>
    <property type="molecule type" value="Genomic_DNA"/>
</dbReference>
<dbReference type="Proteomes" id="UP000782705">
    <property type="component" value="Unassembled WGS sequence"/>
</dbReference>